<evidence type="ECO:0000256" key="3">
    <source>
        <dbReference type="SAM" id="SignalP"/>
    </source>
</evidence>
<dbReference type="Gene3D" id="3.40.50.1110">
    <property type="entry name" value="SGNH hydrolase"/>
    <property type="match status" value="1"/>
</dbReference>
<feature type="chain" id="PRO_5016632075" evidence="3">
    <location>
        <begin position="22"/>
        <end position="409"/>
    </location>
</feature>
<evidence type="ECO:0000313" key="5">
    <source>
        <dbReference type="EMBL" id="SUQ19983.1"/>
    </source>
</evidence>
<dbReference type="AlphaFoldDB" id="A0A380RWP3"/>
<evidence type="ECO:0000256" key="1">
    <source>
        <dbReference type="ARBA" id="ARBA00022801"/>
    </source>
</evidence>
<feature type="domain" description="Sialate O-acetylesterase" evidence="4">
    <location>
        <begin position="27"/>
        <end position="273"/>
    </location>
</feature>
<feature type="compositionally biased region" description="Low complexity" evidence="2">
    <location>
        <begin position="284"/>
        <end position="314"/>
    </location>
</feature>
<proteinExistence type="predicted"/>
<dbReference type="InterPro" id="IPR036514">
    <property type="entry name" value="SGNH_hydro_sf"/>
</dbReference>
<evidence type="ECO:0000313" key="6">
    <source>
        <dbReference type="Proteomes" id="UP000255423"/>
    </source>
</evidence>
<dbReference type="InterPro" id="IPR005181">
    <property type="entry name" value="SASA"/>
</dbReference>
<dbReference type="Pfam" id="PF03629">
    <property type="entry name" value="SASA"/>
    <property type="match status" value="1"/>
</dbReference>
<keyword evidence="1" id="KW-0378">Hydrolase</keyword>
<gene>
    <name evidence="5" type="ORF">SAMN05661053_1232</name>
</gene>
<sequence length="409" mass="43702">MKVSRFVGLFFGLGLAVSAHAAPDPNFHIYLAFGQSNMEGQGDVGSQDKTVDERFQVLWAANNGSCSGKTKGKWATAVPPLAHCQGAKLGPTDYFGRTMVEKTDSKIKVGVIVVAVAGCSIQLFDKDGYANYARSQQSWMTQRINEYGGNPYGRLIEMAKKAQEDGVIKGIIFHQGETDAGDGQWPSKVKKVYDNIIKDLGLGNDVPFLAGEVLRSGSSKGANNNIAKLPQQSKNFYVVSSEGFNQALGDGQNVHFTSQEYRDFGKRYAEKMIEVLGNKLDPVAESSSSEAPSSSSVESSSSVVESSSSVSSSSTTGGIVIPNAVHAVSVGEARFDGDFLQMPVSMAHSGIVSIRLYSVLGTEVANVNRMLSAGTSSVLISRKKVPAGIYMMSVVTASSYITKRIDLSK</sequence>
<organism evidence="5 6">
    <name type="scientific">Fibrobacter succinogenes</name>
    <name type="common">Bacteroides succinogenes</name>
    <dbReference type="NCBI Taxonomy" id="833"/>
    <lineage>
        <taxon>Bacteria</taxon>
        <taxon>Pseudomonadati</taxon>
        <taxon>Fibrobacterota</taxon>
        <taxon>Fibrobacteria</taxon>
        <taxon>Fibrobacterales</taxon>
        <taxon>Fibrobacteraceae</taxon>
        <taxon>Fibrobacter</taxon>
    </lineage>
</organism>
<name>A0A380RWP3_FIBSU</name>
<dbReference type="Proteomes" id="UP000255423">
    <property type="component" value="Unassembled WGS sequence"/>
</dbReference>
<protein>
    <submittedName>
        <fullName evidence="5">Por secretion system C-terminal sorting domain-containing protein</fullName>
    </submittedName>
</protein>
<evidence type="ECO:0000259" key="4">
    <source>
        <dbReference type="Pfam" id="PF03629"/>
    </source>
</evidence>
<dbReference type="EMBL" id="UHJL01000001">
    <property type="protein sequence ID" value="SUQ19983.1"/>
    <property type="molecule type" value="Genomic_DNA"/>
</dbReference>
<dbReference type="SUPFAM" id="SSF52266">
    <property type="entry name" value="SGNH hydrolase"/>
    <property type="match status" value="1"/>
</dbReference>
<dbReference type="RefSeq" id="WP_109572452.1">
    <property type="nucleotide sequence ID" value="NZ_UHJL01000001.1"/>
</dbReference>
<feature type="region of interest" description="Disordered" evidence="2">
    <location>
        <begin position="284"/>
        <end position="315"/>
    </location>
</feature>
<keyword evidence="3" id="KW-0732">Signal</keyword>
<dbReference type="PANTHER" id="PTHR31988:SF19">
    <property type="entry name" value="9-O-ACETYL-N-ACETYLNEURAMINIC ACID DEACETYLASE-RELATED"/>
    <property type="match status" value="1"/>
</dbReference>
<evidence type="ECO:0000256" key="2">
    <source>
        <dbReference type="SAM" id="MobiDB-lite"/>
    </source>
</evidence>
<reference evidence="5 6" key="1">
    <citation type="submission" date="2017-08" db="EMBL/GenBank/DDBJ databases">
        <authorList>
            <person name="de Groot N.N."/>
        </authorList>
    </citation>
    <scope>NUCLEOTIDE SEQUENCE [LARGE SCALE GENOMIC DNA]</scope>
    <source>
        <strain evidence="5 6">HM2</strain>
    </source>
</reference>
<dbReference type="GO" id="GO:0016788">
    <property type="term" value="F:hydrolase activity, acting on ester bonds"/>
    <property type="evidence" value="ECO:0007669"/>
    <property type="project" value="UniProtKB-ARBA"/>
</dbReference>
<dbReference type="PANTHER" id="PTHR31988">
    <property type="entry name" value="ESTERASE, PUTATIVE (DUF303)-RELATED"/>
    <property type="match status" value="1"/>
</dbReference>
<feature type="signal peptide" evidence="3">
    <location>
        <begin position="1"/>
        <end position="21"/>
    </location>
</feature>
<accession>A0A380RWP3</accession>
<dbReference type="InterPro" id="IPR052940">
    <property type="entry name" value="Carb_Esterase_6"/>
</dbReference>